<organism evidence="9 10">
    <name type="scientific">Streptomyces alkaliterrae</name>
    <dbReference type="NCBI Taxonomy" id="2213162"/>
    <lineage>
        <taxon>Bacteria</taxon>
        <taxon>Bacillati</taxon>
        <taxon>Actinomycetota</taxon>
        <taxon>Actinomycetes</taxon>
        <taxon>Kitasatosporales</taxon>
        <taxon>Streptomycetaceae</taxon>
        <taxon>Streptomyces</taxon>
    </lineage>
</organism>
<dbReference type="InterPro" id="IPR000873">
    <property type="entry name" value="AMP-dep_synth/lig_dom"/>
</dbReference>
<dbReference type="CDD" id="cd19543">
    <property type="entry name" value="DCL_NRPS"/>
    <property type="match status" value="2"/>
</dbReference>
<dbReference type="FunFam" id="2.30.38.10:FF:000001">
    <property type="entry name" value="Non-ribosomal peptide synthetase PvdI"/>
    <property type="match status" value="2"/>
</dbReference>
<evidence type="ECO:0000256" key="7">
    <source>
        <dbReference type="SAM" id="MobiDB-lite"/>
    </source>
</evidence>
<evidence type="ECO:0000256" key="5">
    <source>
        <dbReference type="ARBA" id="ARBA00022737"/>
    </source>
</evidence>
<keyword evidence="4" id="KW-0597">Phosphoprotein</keyword>
<accession>A0A7W3ZLX9</accession>
<dbReference type="SMART" id="SM00824">
    <property type="entry name" value="PKS_TE"/>
    <property type="match status" value="1"/>
</dbReference>
<dbReference type="GO" id="GO:0017000">
    <property type="term" value="P:antibiotic biosynthetic process"/>
    <property type="evidence" value="ECO:0007669"/>
    <property type="project" value="UniProtKB-KW"/>
</dbReference>
<dbReference type="InterPro" id="IPR010060">
    <property type="entry name" value="NRPS_synth"/>
</dbReference>
<dbReference type="Gene3D" id="2.30.38.10">
    <property type="entry name" value="Luciferase, Domain 3"/>
    <property type="match status" value="2"/>
</dbReference>
<dbReference type="InterPro" id="IPR020845">
    <property type="entry name" value="AMP-binding_CS"/>
</dbReference>
<feature type="domain" description="Carrier" evidence="8">
    <location>
        <begin position="1366"/>
        <end position="1440"/>
    </location>
</feature>
<dbReference type="InterPro" id="IPR001242">
    <property type="entry name" value="Condensation_dom"/>
</dbReference>
<dbReference type="InterPro" id="IPR036736">
    <property type="entry name" value="ACP-like_sf"/>
</dbReference>
<dbReference type="Gene3D" id="3.30.559.30">
    <property type="entry name" value="Nonribosomal peptide synthetase, condensation domain"/>
    <property type="match status" value="3"/>
</dbReference>
<dbReference type="InterPro" id="IPR001031">
    <property type="entry name" value="Thioesterase"/>
</dbReference>
<feature type="region of interest" description="Disordered" evidence="7">
    <location>
        <begin position="1844"/>
        <end position="1868"/>
    </location>
</feature>
<comment type="cofactor">
    <cofactor evidence="1">
        <name>pantetheine 4'-phosphate</name>
        <dbReference type="ChEBI" id="CHEBI:47942"/>
    </cofactor>
</comment>
<dbReference type="Gene3D" id="3.30.300.30">
    <property type="match status" value="3"/>
</dbReference>
<dbReference type="InterPro" id="IPR020802">
    <property type="entry name" value="TesA-like"/>
</dbReference>
<dbReference type="GO" id="GO:0009403">
    <property type="term" value="P:toxin biosynthetic process"/>
    <property type="evidence" value="ECO:0007669"/>
    <property type="project" value="UniProtKB-ARBA"/>
</dbReference>
<dbReference type="RefSeq" id="WP_181353604.1">
    <property type="nucleotide sequence ID" value="NZ_JABJWZ010000026.1"/>
</dbReference>
<dbReference type="Pfam" id="PF08242">
    <property type="entry name" value="Methyltransf_12"/>
    <property type="match status" value="1"/>
</dbReference>
<dbReference type="Pfam" id="PF13193">
    <property type="entry name" value="AMP-binding_C"/>
    <property type="match status" value="1"/>
</dbReference>
<dbReference type="FunFam" id="3.30.300.30:FF:000010">
    <property type="entry name" value="Enterobactin synthetase component F"/>
    <property type="match status" value="1"/>
</dbReference>
<dbReference type="SMART" id="SM00823">
    <property type="entry name" value="PKS_PP"/>
    <property type="match status" value="2"/>
</dbReference>
<dbReference type="NCBIfam" id="TIGR01733">
    <property type="entry name" value="AA-adenyl-dom"/>
    <property type="match status" value="2"/>
</dbReference>
<dbReference type="FunFam" id="3.40.50.980:FF:000001">
    <property type="entry name" value="Non-ribosomal peptide synthetase"/>
    <property type="match status" value="2"/>
</dbReference>
<name>A0A7W3ZLX9_9ACTN</name>
<dbReference type="Pfam" id="PF00668">
    <property type="entry name" value="Condensation"/>
    <property type="match status" value="3"/>
</dbReference>
<evidence type="ECO:0000313" key="9">
    <source>
        <dbReference type="EMBL" id="MBB1252762.1"/>
    </source>
</evidence>
<dbReference type="InterPro" id="IPR013217">
    <property type="entry name" value="Methyltransf_12"/>
</dbReference>
<evidence type="ECO:0000256" key="2">
    <source>
        <dbReference type="ARBA" id="ARBA00006432"/>
    </source>
</evidence>
<dbReference type="InterPro" id="IPR006162">
    <property type="entry name" value="Ppantetheine_attach_site"/>
</dbReference>
<dbReference type="InterPro" id="IPR045851">
    <property type="entry name" value="AMP-bd_C_sf"/>
</dbReference>
<feature type="domain" description="Carrier" evidence="8">
    <location>
        <begin position="2912"/>
        <end position="2987"/>
    </location>
</feature>
<dbReference type="InterPro" id="IPR029063">
    <property type="entry name" value="SAM-dependent_MTases_sf"/>
</dbReference>
<keyword evidence="3" id="KW-0596">Phosphopantetheine</keyword>
<dbReference type="Pfam" id="PF00501">
    <property type="entry name" value="AMP-binding"/>
    <property type="match status" value="2"/>
</dbReference>
<dbReference type="CDD" id="cd12117">
    <property type="entry name" value="A_NRPS_Srf_like"/>
    <property type="match status" value="2"/>
</dbReference>
<evidence type="ECO:0000313" key="10">
    <source>
        <dbReference type="Proteomes" id="UP000525686"/>
    </source>
</evidence>
<evidence type="ECO:0000256" key="1">
    <source>
        <dbReference type="ARBA" id="ARBA00001957"/>
    </source>
</evidence>
<dbReference type="SUPFAM" id="SSF56801">
    <property type="entry name" value="Acetyl-CoA synthetase-like"/>
    <property type="match status" value="2"/>
</dbReference>
<dbReference type="Gene3D" id="3.30.559.10">
    <property type="entry name" value="Chloramphenicol acetyltransferase-like domain"/>
    <property type="match status" value="3"/>
</dbReference>
<dbReference type="FunFam" id="3.40.50.12780:FF:000012">
    <property type="entry name" value="Non-ribosomal peptide synthetase"/>
    <property type="match status" value="2"/>
</dbReference>
<comment type="similarity">
    <text evidence="2">Belongs to the ATP-dependent AMP-binding enzyme family.</text>
</comment>
<gene>
    <name evidence="9" type="ORF">H3146_05195</name>
</gene>
<keyword evidence="6" id="KW-0045">Antibiotic biosynthesis</keyword>
<dbReference type="SUPFAM" id="SSF47336">
    <property type="entry name" value="ACP-like"/>
    <property type="match status" value="2"/>
</dbReference>
<dbReference type="GO" id="GO:0005829">
    <property type="term" value="C:cytosol"/>
    <property type="evidence" value="ECO:0007669"/>
    <property type="project" value="TreeGrafter"/>
</dbReference>
<reference evidence="10" key="1">
    <citation type="submission" date="2020-05" db="EMBL/GenBank/DDBJ databases">
        <title>Classification of alakaliphilic streptomycetes isolated from an alkaline soil next to Lonar Crater, India and a proposal for the recognition of Streptomyces alkaliterrae sp. nov.</title>
        <authorList>
            <person name="Golinska P."/>
        </authorList>
    </citation>
    <scope>NUCLEOTIDE SEQUENCE [LARGE SCALE GENOMIC DNA]</scope>
    <source>
        <strain evidence="10">OF3</strain>
    </source>
</reference>
<dbReference type="InterPro" id="IPR020806">
    <property type="entry name" value="PKS_PP-bd"/>
</dbReference>
<dbReference type="Pfam" id="PF00975">
    <property type="entry name" value="Thioesterase"/>
    <property type="match status" value="1"/>
</dbReference>
<dbReference type="GO" id="GO:0043041">
    <property type="term" value="P:amino acid activation for nonribosomal peptide biosynthetic process"/>
    <property type="evidence" value="ECO:0007669"/>
    <property type="project" value="TreeGrafter"/>
</dbReference>
<dbReference type="InterPro" id="IPR010071">
    <property type="entry name" value="AA_adenyl_dom"/>
</dbReference>
<dbReference type="InterPro" id="IPR023213">
    <property type="entry name" value="CAT-like_dom_sf"/>
</dbReference>
<dbReference type="Gene3D" id="3.40.50.1820">
    <property type="entry name" value="alpha/beta hydrolase"/>
    <property type="match status" value="1"/>
</dbReference>
<dbReference type="PANTHER" id="PTHR45527:SF1">
    <property type="entry name" value="FATTY ACID SYNTHASE"/>
    <property type="match status" value="1"/>
</dbReference>
<dbReference type="PROSITE" id="PS00455">
    <property type="entry name" value="AMP_BINDING"/>
    <property type="match status" value="2"/>
</dbReference>
<evidence type="ECO:0000259" key="8">
    <source>
        <dbReference type="PROSITE" id="PS50075"/>
    </source>
</evidence>
<sequence length="3258" mass="350078">MKPRLLDVLPLSPVQEGLLFHSMYDQDGTDVYTVQLAFDLAGRLDADRLTAAARRVVNRHDSLRTAFRQRRSGESVQAVLSEVAVTVAEVDLSELPEAERDAELRRLAEQDRTRRFDLDRPPLLRLTVARTAAERCRLLFTNHHIVLDGWSTAILVGELFSCYADPSAELPRPTPYRDYLNWLARQDEQAAVAAWREALAGVGEPTLVVPADPERVAVPPTKLVVSMSEEETSALVASARRLGLTLNTVVQGVWGALVAELTGRQDVVFGTTVSGRPPELPGMESMVGLFVNTVPVRVRTRPDEPLSELLRRMQEEQVRLLPHQHLGLRSIQNLLGGGELFDTNMVLENYPVDPDALQGTVGDDLRVLGLEGRDAAHYVLTFFAAVVEGRMHLRLDYRHDLVDAETAAGVAARARRLLEAFATEPDQPLGAVEMLGAAERRRVLHEWNDTANALPDRSLPELFEEQAARTPDAVAVGFGDRSVSYAELDALADVLAARLVAAGVGPEEPVALLQDRSVELVVSILAVLKAGGAYVPLDDRYPAERLAHILDETGAKLVLVDAAHRETTPPGVRALAVDEPGEAAAAVGVGDRPAPTPDRLAYVMYTSGSTGVPKGVGVTHRDVAALARDRSFGPGAHRRVLLHSPQAFDASTYELWVPLLSGGEVVVAPPTEIDLPTLERLVAERRVTALWLTAGLFRLLADESPGALAGVAEVWTGGDVVPADSVRRVMAHCPGTTVVDGYGPTETTTFATRHRVRPGAEVPASMPIGAPLDNMRVYVLDPELRPVPVGVAGELYVAGAGVARGYLGRPEATSERFVACPFGPPGARMYRTGDQVRWNASGELEYLGRVDDQVKIRGFRIEPGEIESALTDSPLVSQAAVVVREDRPGDKRLVAYLVPAAERDESTELEAVAEWSDLYDKMYTEHAESGAFGENFGGWNSSYTERPIPLADMREWRDDTVAQIRELRPRRVLELGVGSGLLLAPLLPHVEEYWGTDLSPVAIDNLREALERHGEHSDRVTLRAQPAHDFSGLPRGHFDTIVINSVVQYFPHADYLTDVLRQAVDVLAPGGAVYAGDIRDLRLLRAFQTGVRLARAEQDVATAALRAAVDQGVRAENELLLAPEYFASLPGVIDGVGAVDIRLKRASYHNELSRYRYAAVLRREPLGAEALRADEAPNAVWGRDVAEPAEVAARLAERPPLLRVTGVPNARLVGEVAAARALAEGAEADAVRRALEEAGRGVEPDALAALAEEHGYRAHLACSSPDALETFDVLLVDAALADRPVTGTCPAPPGRPEPARFANVPVTARDLVGGARALLRDRLPEYMVPSAFVTLDALPLTRNGKVDRRALPAPAAATTTAGAGRAPASSAEEALCRLFAEVLRLPSVGVDDSFFDVGGDSIASIQLVSRARKEGLVFTPRDVFTRKTVAELAKLAEAAERGDGERTVAEAPDAGVGEVPLTPIVHWLRELSGPVDGFSQSVLLTTPPGADAERVAAALQTLLDHHDALRMRLTRAEGRWSLAVAPRGAVAAAPLLRRAPLDRLDEEAEAARGRLDPDAGVMLQAVLFDAGPGPDSSPDSGPDSGRPGRLLLVLHHLVVDGVSWRILVPDLVEAWRAVSAGREPALEPVPTSLRRWAQRLTEHATERETELPFWEEILAAPDAPLTDVPLDPSRDVAATARSLSLTLPTRTTGALLTSVPAAYHAGVNDVLLTALALAVADWRRRSGRGDGPLLVDLEGHGREAVPAGTDLSRTVGWFTSMWPVRLDPGDGDLSAALDGGPEAGRALKRIKEQLRAVPDNGIGYGLLRHLNPATADRLATLAAAAHPQIAFNYLGRLPSAPASPADEGALAEWSPAPESGALGGGGDADLPLGHALQINALTEDRPDGPRLTATLSWPSALLPEADARDLLDTWERALDALVRHGERPGAGGLTPSDLPLVSLEQPEIERYEARYPGLVDVLPLAPLQEGLFFHAEWDGGGRDDYVVQTFFDLEGPLDTTALRSAGQALLERHANLRTAFHRRLGGAVQLVLPTVELPWREVDLRGPDVETREAGFRRAADVERETPFDLGRPPLLRLLVARLGEHRHRVALTNHHILLDGWSMPLLVSELFQLYAERTSGAAAPPRPTPYREFLSRVAERDEDAARRAWTEALRGLEGPTILAPAEAAGRASVPEQVIVGISPELTAALTERSRRLGLTLSTFLQGAWALLLAGLTGRRDVVFGGTVSGRPAEVPGIESMIGLFINTLPVRVSLDPSETLGELLARVQRRQTELLDHQHTGLTELQHLTGYAPLFDTITVFENYPLDAEGMREPVPGLTLGGVDGRDATHYPLTLAGLPGEEIHLRLGYRPDVFTEAEVREYADRLTRVLRAVAEHPETPLADLDLLAHGERELLLRGFNNTAYPLPTAGTTVHQAFAQQVLRTPGAVAVRCGGRDTDYRELNARADALAHRLLSAGVRPGDRVAVLQDRSAELVVSLLAVLKAGAAYVPLDDRYPAERSQRVVTQTESVVLLVDAAHAEVGFPHAARLLFVDEPAPESDGAPVPVLPEVRADQPAYVMYTSGSTGEPKGVAVTHADIVALAYDRAIAPISRGRVLVHSPQAFDAATFETWAPLLSGGTAVVAPAGEPDLAALRDVLTEERVDTAFLTSGLFRLLVQEYPTALAGVREVLSGGDSVPAESVRRLLEHCPDTAFSHMYGPTETTVFATLHRVTSAGEIGRTLPIGRPLDNMRAYVLGADLTPAPVGAPGELYLAGAGVSAGYVRRPGLTAERFVADPYGEAGGRLYRTGDLVRWTTDGELVFVGRADDQVKVRGFRIELGEIEAVLAAHPAVRQVTVVVREDRPGDKRIVAYPVLDPGAADELPDLRAAAAKVLPSYMVPSAVVPLPELPVTAIGKVDLRALPAPETGGGRAPAGAVEETLCALFAEAVGLPSVGADAPFFEIGGNSLLAAGLMARVREAFDTELSVRALFEAPTPAALAARLTGADGGDASLAVLFPLRSGGEQPPLFCVHPGAGVGWPYAGLLPELPDRPVYAVQARGLTEPDALPATIGELAADYVEQIRKVQPVGPYHLLGWSFGGVAAHEIAVRLREAGERVELLAVMDAYPHPYAGEYEPAADEESVLEMMLDFVGQDRSAAGEGPLDAARVVEVLRRGHSSMADLAERHVAAMSRVMVNNMRLAAEARPARWEGDMLFFAATVERGGDLHVEDWFPYVAGAVDVRQVDCRHSEMTNPEPLAAIGRVLAERLGAGANEGERA</sequence>
<dbReference type="PROSITE" id="PS50075">
    <property type="entry name" value="CARRIER"/>
    <property type="match status" value="2"/>
</dbReference>
<keyword evidence="5" id="KW-0677">Repeat</keyword>
<dbReference type="GO" id="GO:0003824">
    <property type="term" value="F:catalytic activity"/>
    <property type="evidence" value="ECO:0007669"/>
    <property type="project" value="InterPro"/>
</dbReference>
<dbReference type="NCBIfam" id="TIGR01720">
    <property type="entry name" value="NRPS-para261"/>
    <property type="match status" value="1"/>
</dbReference>
<dbReference type="GO" id="GO:0008610">
    <property type="term" value="P:lipid biosynthetic process"/>
    <property type="evidence" value="ECO:0007669"/>
    <property type="project" value="UniProtKB-ARBA"/>
</dbReference>
<dbReference type="InterPro" id="IPR025110">
    <property type="entry name" value="AMP-bd_C"/>
</dbReference>
<protein>
    <submittedName>
        <fullName evidence="9">Amino acid adenylation domain-containing protein</fullName>
    </submittedName>
</protein>
<dbReference type="Gene3D" id="1.10.1200.10">
    <property type="entry name" value="ACP-like"/>
    <property type="match status" value="1"/>
</dbReference>
<dbReference type="SUPFAM" id="SSF53335">
    <property type="entry name" value="S-adenosyl-L-methionine-dependent methyltransferases"/>
    <property type="match status" value="1"/>
</dbReference>
<dbReference type="CDD" id="cd02440">
    <property type="entry name" value="AdoMet_MTases"/>
    <property type="match status" value="1"/>
</dbReference>
<dbReference type="PANTHER" id="PTHR45527">
    <property type="entry name" value="NONRIBOSOMAL PEPTIDE SYNTHETASE"/>
    <property type="match status" value="1"/>
</dbReference>
<evidence type="ECO:0000256" key="4">
    <source>
        <dbReference type="ARBA" id="ARBA00022553"/>
    </source>
</evidence>
<dbReference type="InterPro" id="IPR009081">
    <property type="entry name" value="PP-bd_ACP"/>
</dbReference>
<dbReference type="FunFam" id="1.10.1200.10:FF:000005">
    <property type="entry name" value="Nonribosomal peptide synthetase 1"/>
    <property type="match status" value="1"/>
</dbReference>
<dbReference type="SUPFAM" id="SSF53474">
    <property type="entry name" value="alpha/beta-Hydrolases"/>
    <property type="match status" value="1"/>
</dbReference>
<proteinExistence type="inferred from homology"/>
<dbReference type="SUPFAM" id="SSF52777">
    <property type="entry name" value="CoA-dependent acyltransferases"/>
    <property type="match status" value="6"/>
</dbReference>
<comment type="caution">
    <text evidence="9">The sequence shown here is derived from an EMBL/GenBank/DDBJ whole genome shotgun (WGS) entry which is preliminary data.</text>
</comment>
<dbReference type="InterPro" id="IPR029058">
    <property type="entry name" value="AB_hydrolase_fold"/>
</dbReference>
<dbReference type="Gene3D" id="3.40.50.150">
    <property type="entry name" value="Vaccinia Virus protein VP39"/>
    <property type="match status" value="1"/>
</dbReference>
<dbReference type="GO" id="GO:0031177">
    <property type="term" value="F:phosphopantetheine binding"/>
    <property type="evidence" value="ECO:0007669"/>
    <property type="project" value="InterPro"/>
</dbReference>
<dbReference type="Gene3D" id="3.40.50.980">
    <property type="match status" value="4"/>
</dbReference>
<dbReference type="PROSITE" id="PS00012">
    <property type="entry name" value="PHOSPHOPANTETHEINE"/>
    <property type="match status" value="1"/>
</dbReference>
<dbReference type="Proteomes" id="UP000525686">
    <property type="component" value="Unassembled WGS sequence"/>
</dbReference>
<evidence type="ECO:0000256" key="6">
    <source>
        <dbReference type="ARBA" id="ARBA00023194"/>
    </source>
</evidence>
<dbReference type="EMBL" id="JABJWZ010000026">
    <property type="protein sequence ID" value="MBB1252762.1"/>
    <property type="molecule type" value="Genomic_DNA"/>
</dbReference>
<evidence type="ECO:0000256" key="3">
    <source>
        <dbReference type="ARBA" id="ARBA00022450"/>
    </source>
</evidence>
<dbReference type="Pfam" id="PF00550">
    <property type="entry name" value="PP-binding"/>
    <property type="match status" value="2"/>
</dbReference>